<keyword evidence="2" id="KW-1185">Reference proteome</keyword>
<reference evidence="1 2" key="1">
    <citation type="submission" date="2017-08" db="EMBL/GenBank/DDBJ databases">
        <title>Draft genome sequences of 64 type strains of genus Staph aureus.</title>
        <authorList>
            <person name="Cole K."/>
            <person name="Golubchik T."/>
            <person name="Russell J."/>
            <person name="Foster D."/>
            <person name="Llewelyn M."/>
            <person name="Wilson D."/>
            <person name="Crook D."/>
            <person name="Paul J."/>
        </authorList>
    </citation>
    <scope>NUCLEOTIDE SEQUENCE [LARGE SCALE GENOMIC DNA]</scope>
    <source>
        <strain evidence="1 2">DSM 21968</strain>
    </source>
</reference>
<proteinExistence type="predicted"/>
<gene>
    <name evidence="1" type="ORF">CD122_07250</name>
</gene>
<evidence type="ECO:0000313" key="1">
    <source>
        <dbReference type="EMBL" id="PNZ27178.1"/>
    </source>
</evidence>
<accession>A0A2K3YPK8</accession>
<dbReference type="AlphaFoldDB" id="A0A2K3YPK8"/>
<organism evidence="1 2">
    <name type="scientific">Staphylococcus rostri</name>
    <dbReference type="NCBI Taxonomy" id="522262"/>
    <lineage>
        <taxon>Bacteria</taxon>
        <taxon>Bacillati</taxon>
        <taxon>Bacillota</taxon>
        <taxon>Bacilli</taxon>
        <taxon>Bacillales</taxon>
        <taxon>Staphylococcaceae</taxon>
        <taxon>Staphylococcus</taxon>
    </lineage>
</organism>
<comment type="caution">
    <text evidence="1">The sequence shown here is derived from an EMBL/GenBank/DDBJ whole genome shotgun (WGS) entry which is preliminary data.</text>
</comment>
<dbReference type="EMBL" id="PPRF01000042">
    <property type="protein sequence ID" value="PNZ27178.1"/>
    <property type="molecule type" value="Genomic_DNA"/>
</dbReference>
<name>A0A2K3YPK8_9STAP</name>
<protein>
    <recommendedName>
        <fullName evidence="3">Phage protein</fullName>
    </recommendedName>
</protein>
<evidence type="ECO:0000313" key="2">
    <source>
        <dbReference type="Proteomes" id="UP000242752"/>
    </source>
</evidence>
<dbReference type="RefSeq" id="WP_103358331.1">
    <property type="nucleotide sequence ID" value="NZ_PPRF01000042.1"/>
</dbReference>
<dbReference type="Proteomes" id="UP000242752">
    <property type="component" value="Unassembled WGS sequence"/>
</dbReference>
<evidence type="ECO:0008006" key="3">
    <source>
        <dbReference type="Google" id="ProtNLM"/>
    </source>
</evidence>
<sequence length="110" mass="12289">MLTNETKLVLLQFYKVYLDRIEDGESQYSATYFGTDEESFDNYFLGMDFDSYVSSVLQLGSHGYATVATGDGGFAEMALSNEGIAYCENETSKNYSLLLKAISDLKKLII</sequence>